<evidence type="ECO:0000256" key="2">
    <source>
        <dbReference type="SAM" id="Phobius"/>
    </source>
</evidence>
<feature type="transmembrane region" description="Helical" evidence="2">
    <location>
        <begin position="744"/>
        <end position="765"/>
    </location>
</feature>
<dbReference type="PATRIC" id="fig|1454006.5.peg.1124"/>
<dbReference type="InterPro" id="IPR013783">
    <property type="entry name" value="Ig-like_fold"/>
</dbReference>
<accession>A0A0C5WA94</accession>
<dbReference type="RefSeq" id="WP_044637920.1">
    <property type="nucleotide sequence ID" value="NZ_CP007202.1"/>
</dbReference>
<dbReference type="Gene3D" id="2.60.40.10">
    <property type="entry name" value="Immunoglobulins"/>
    <property type="match status" value="1"/>
</dbReference>
<dbReference type="SUPFAM" id="SSF46894">
    <property type="entry name" value="C-terminal effector domain of the bipartite response regulators"/>
    <property type="match status" value="1"/>
</dbReference>
<dbReference type="InterPro" id="IPR016032">
    <property type="entry name" value="Sig_transdc_resp-reg_C-effctor"/>
</dbReference>
<dbReference type="Gene3D" id="2.130.10.10">
    <property type="entry name" value="YVTN repeat-like/Quinoprotein amine dehydrogenase"/>
    <property type="match status" value="2"/>
</dbReference>
<evidence type="ECO:0000256" key="1">
    <source>
        <dbReference type="SAM" id="Coils"/>
    </source>
</evidence>
<feature type="coiled-coil region" evidence="1">
    <location>
        <begin position="770"/>
        <end position="819"/>
    </location>
</feature>
<dbReference type="STRING" id="1454006.AW14_05740"/>
<name>A0A0C5WA94_9FLAO</name>
<keyword evidence="1" id="KW-0175">Coiled coil</keyword>
<dbReference type="GO" id="GO:0003677">
    <property type="term" value="F:DNA binding"/>
    <property type="evidence" value="ECO:0007669"/>
    <property type="project" value="InterPro"/>
</dbReference>
<dbReference type="AlphaFoldDB" id="A0A0C5WA94"/>
<organism evidence="3 4">
    <name type="scientific">Siansivirga zeaxanthinifaciens CC-SAMT-1</name>
    <dbReference type="NCBI Taxonomy" id="1454006"/>
    <lineage>
        <taxon>Bacteria</taxon>
        <taxon>Pseudomonadati</taxon>
        <taxon>Bacteroidota</taxon>
        <taxon>Flavobacteriia</taxon>
        <taxon>Flavobacteriales</taxon>
        <taxon>Flavobacteriaceae</taxon>
        <taxon>Siansivirga</taxon>
    </lineage>
</organism>
<sequence>MKLVSNIYGILIYLFLIFVCNSIFAQISNTPGVPFIKNFTEEETNSSLTIYDISQGGNGEMYFATSGALLVFDGIRWKKYSYGVESDLRSVFYKDDKHIYTGGHGGFGYWSKNSKGVLEYNSLFFKRLKKDDTLLPIFYKIVEINGKILFQTWQQIYIYDPKTSVIESVGAIRGFNELFSSENRAFIQDYSGLFEINNKELVQIDGTDPEQFHIRGVFVNAPSKLLIITKNKGVWTLEDGILSKNNWEVNGLLENYLVNDVQKFEDDKLIIGTVRNGAYITSKEGDILFHIDKKIGISNNNIRKTFVDNNNNLWLGMDNGLSYIQTNSNTSYLLDTEGEFGTVYTSFLKDSLLYLGTNQGLFVKNWRSQKSIPKLIDKDVGQIWTIDEVGDQILVGSHQGISIIKNKKLETLHIDGGAWIIRKHPIHNDVMYVGFYSGISVFKRINNAWVFVTKWQNYGESSRFMEFDKYGFLWVAHPSKGYYRLDLSDDGHILRKAEFYGIDNRFVDTYAYLSKIDNDIVFHNPKGFFNYDPIDNTFVTANYISKVFKDIKGVNVITQNENIFWYSNPRSIGYILRNGNKIATIDQPFYSIRNKHLNDFNKFSKLNDSVYGIGFKEGMLFHTIRKQDVGTAVNMPPEISYIHLIGTSDTILAPINNEKELEIPYKNNFIKIGLAFRKTPLSSSQKIQYRLKGHSDDWSKWDYTSELSFPGLSSGNYLLELRSGGENQMFSTTIARAFYVIPPWYLTKIAFITYALFILILSMLYRSYFKAKSKKQIAALKEEEAEKRQQQEDKFKLDRLEAERKMLKLKEENLSLEIKKKNSELAASTLNNIKKNELLTELVKDIKKIDEDVLNSSLRSPIKKVIKKINNHLVDKDDWLTFELHFRNAHTDFFEKLRKKHPDLSSNEIKLSAYLKLNLSSKEIASLMNISITSVEQSRWRLRKKLNLPKEFSLTNYIQSI</sequence>
<keyword evidence="4" id="KW-1185">Reference proteome</keyword>
<dbReference type="Proteomes" id="UP000032229">
    <property type="component" value="Chromosome"/>
</dbReference>
<gene>
    <name evidence="3" type="ORF">AW14_05740</name>
</gene>
<dbReference type="InterPro" id="IPR015943">
    <property type="entry name" value="WD40/YVTN_repeat-like_dom_sf"/>
</dbReference>
<dbReference type="EMBL" id="CP007202">
    <property type="protein sequence ID" value="AJR03222.1"/>
    <property type="molecule type" value="Genomic_DNA"/>
</dbReference>
<protein>
    <recommendedName>
        <fullName evidence="5">HTH luxR-type domain-containing protein</fullName>
    </recommendedName>
</protein>
<dbReference type="KEGG" id="sze:AW14_05740"/>
<keyword evidence="2" id="KW-0472">Membrane</keyword>
<evidence type="ECO:0000313" key="4">
    <source>
        <dbReference type="Proteomes" id="UP000032229"/>
    </source>
</evidence>
<reference evidence="3 4" key="1">
    <citation type="submission" date="2014-02" db="EMBL/GenBank/DDBJ databases">
        <authorList>
            <person name="Young C.-C."/>
            <person name="Hameed A."/>
            <person name="Huang H.-C."/>
            <person name="Shahina M."/>
        </authorList>
    </citation>
    <scope>NUCLEOTIDE SEQUENCE [LARGE SCALE GENOMIC DNA]</scope>
    <source>
        <strain evidence="3 4">CC-SAMT-1</strain>
    </source>
</reference>
<keyword evidence="2" id="KW-0812">Transmembrane</keyword>
<evidence type="ECO:0008006" key="5">
    <source>
        <dbReference type="Google" id="ProtNLM"/>
    </source>
</evidence>
<evidence type="ECO:0000313" key="3">
    <source>
        <dbReference type="EMBL" id="AJR03222.1"/>
    </source>
</evidence>
<proteinExistence type="predicted"/>
<dbReference type="HOGENOM" id="CLU_013623_0_0_10"/>
<dbReference type="InterPro" id="IPR036388">
    <property type="entry name" value="WH-like_DNA-bd_sf"/>
</dbReference>
<keyword evidence="2" id="KW-1133">Transmembrane helix</keyword>
<dbReference type="Gene3D" id="1.10.10.10">
    <property type="entry name" value="Winged helix-like DNA-binding domain superfamily/Winged helix DNA-binding domain"/>
    <property type="match status" value="1"/>
</dbReference>
<dbReference type="GO" id="GO:0006355">
    <property type="term" value="P:regulation of DNA-templated transcription"/>
    <property type="evidence" value="ECO:0007669"/>
    <property type="project" value="InterPro"/>
</dbReference>